<dbReference type="GO" id="GO:0003677">
    <property type="term" value="F:DNA binding"/>
    <property type="evidence" value="ECO:0007669"/>
    <property type="project" value="UniProtKB-KW"/>
</dbReference>
<dbReference type="SUPFAM" id="SSF64288">
    <property type="entry name" value="Chorismate lyase-like"/>
    <property type="match status" value="1"/>
</dbReference>
<dbReference type="Gene3D" id="3.40.1410.10">
    <property type="entry name" value="Chorismate lyase-like"/>
    <property type="match status" value="1"/>
</dbReference>
<keyword evidence="3" id="KW-0804">Transcription</keyword>
<dbReference type="SMART" id="SM00866">
    <property type="entry name" value="UTRA"/>
    <property type="match status" value="1"/>
</dbReference>
<gene>
    <name evidence="5" type="ORF">B5G21_04835</name>
</gene>
<dbReference type="InterPro" id="IPR036388">
    <property type="entry name" value="WH-like_DNA-bd_sf"/>
</dbReference>
<dbReference type="PANTHER" id="PTHR44846:SF1">
    <property type="entry name" value="MANNOSYL-D-GLYCERATE TRANSPORT_METABOLISM SYSTEM REPRESSOR MNGR-RELATED"/>
    <property type="match status" value="1"/>
</dbReference>
<keyword evidence="2" id="KW-0238">DNA-binding</keyword>
<dbReference type="eggNOG" id="COG2188">
    <property type="taxonomic scope" value="Bacteria"/>
</dbReference>
<protein>
    <recommendedName>
        <fullName evidence="4">HTH gntR-type domain-containing protein</fullName>
    </recommendedName>
</protein>
<organism evidence="5 6">
    <name type="scientific">Enorma massiliensis</name>
    <dbReference type="NCBI Taxonomy" id="1472761"/>
    <lineage>
        <taxon>Bacteria</taxon>
        <taxon>Bacillati</taxon>
        <taxon>Actinomycetota</taxon>
        <taxon>Coriobacteriia</taxon>
        <taxon>Coriobacteriales</taxon>
        <taxon>Coriobacteriaceae</taxon>
        <taxon>Enorma</taxon>
    </lineage>
</organism>
<dbReference type="EMBL" id="NFHO01000004">
    <property type="protein sequence ID" value="OUN43459.1"/>
    <property type="molecule type" value="Genomic_DNA"/>
</dbReference>
<dbReference type="PROSITE" id="PS50949">
    <property type="entry name" value="HTH_GNTR"/>
    <property type="match status" value="1"/>
</dbReference>
<evidence type="ECO:0000313" key="5">
    <source>
        <dbReference type="EMBL" id="OUN43459.1"/>
    </source>
</evidence>
<sequence length="254" mass="27796">MAKRVEVSPFDRAYEGIMEYISAHGLVEGDRLPSERELCVLLDVSRTTLRSALAQLVAEHVVESRPGAGSFVCPSRPTNHLDDLSGFSEIVRKTGAEPRSRVIGSSIIACPDEIAGRLNLAAGDHVFELRRVRGVEDVAVCVETAYVPASAFPGIEGIDFARESLTDVLGIRYGRDTVHTRLTVSVRRASAEEAALLSISEGALVFFECGVRADASYAPLEYGETVYVPELFGMSYNTVFTMDRKRRVRKEVPA</sequence>
<dbReference type="InterPro" id="IPR011663">
    <property type="entry name" value="UTRA"/>
</dbReference>
<keyword evidence="6" id="KW-1185">Reference proteome</keyword>
<dbReference type="PRINTS" id="PR00035">
    <property type="entry name" value="HTHGNTR"/>
</dbReference>
<comment type="caution">
    <text evidence="5">The sequence shown here is derived from an EMBL/GenBank/DDBJ whole genome shotgun (WGS) entry which is preliminary data.</text>
</comment>
<dbReference type="InterPro" id="IPR028978">
    <property type="entry name" value="Chorismate_lyase_/UTRA_dom_sf"/>
</dbReference>
<dbReference type="Pfam" id="PF07702">
    <property type="entry name" value="UTRA"/>
    <property type="match status" value="1"/>
</dbReference>
<evidence type="ECO:0000259" key="4">
    <source>
        <dbReference type="PROSITE" id="PS50949"/>
    </source>
</evidence>
<evidence type="ECO:0000256" key="3">
    <source>
        <dbReference type="ARBA" id="ARBA00023163"/>
    </source>
</evidence>
<dbReference type="SUPFAM" id="SSF46785">
    <property type="entry name" value="Winged helix' DNA-binding domain"/>
    <property type="match status" value="1"/>
</dbReference>
<dbReference type="InterPro" id="IPR036390">
    <property type="entry name" value="WH_DNA-bd_sf"/>
</dbReference>
<keyword evidence="1" id="KW-0805">Transcription regulation</keyword>
<reference evidence="6" key="1">
    <citation type="submission" date="2017-04" db="EMBL/GenBank/DDBJ databases">
        <title>Function of individual gut microbiota members based on whole genome sequencing of pure cultures obtained from chicken caecum.</title>
        <authorList>
            <person name="Medvecky M."/>
            <person name="Cejkova D."/>
            <person name="Polansky O."/>
            <person name="Karasova D."/>
            <person name="Kubasova T."/>
            <person name="Cizek A."/>
            <person name="Rychlik I."/>
        </authorList>
    </citation>
    <scope>NUCLEOTIDE SEQUENCE [LARGE SCALE GENOMIC DNA]</scope>
    <source>
        <strain evidence="6">An70</strain>
    </source>
</reference>
<dbReference type="InterPro" id="IPR050679">
    <property type="entry name" value="Bact_HTH_transcr_reg"/>
</dbReference>
<dbReference type="InterPro" id="IPR000524">
    <property type="entry name" value="Tscrpt_reg_HTH_GntR"/>
</dbReference>
<dbReference type="RefSeq" id="WP_087186252.1">
    <property type="nucleotide sequence ID" value="NZ_NFHO01000004.1"/>
</dbReference>
<dbReference type="Proteomes" id="UP000196560">
    <property type="component" value="Unassembled WGS sequence"/>
</dbReference>
<proteinExistence type="predicted"/>
<dbReference type="GO" id="GO:0003700">
    <property type="term" value="F:DNA-binding transcription factor activity"/>
    <property type="evidence" value="ECO:0007669"/>
    <property type="project" value="InterPro"/>
</dbReference>
<evidence type="ECO:0000256" key="2">
    <source>
        <dbReference type="ARBA" id="ARBA00023125"/>
    </source>
</evidence>
<dbReference type="GO" id="GO:0045892">
    <property type="term" value="P:negative regulation of DNA-templated transcription"/>
    <property type="evidence" value="ECO:0007669"/>
    <property type="project" value="TreeGrafter"/>
</dbReference>
<dbReference type="Gene3D" id="1.10.10.10">
    <property type="entry name" value="Winged helix-like DNA-binding domain superfamily/Winged helix DNA-binding domain"/>
    <property type="match status" value="1"/>
</dbReference>
<dbReference type="CDD" id="cd07377">
    <property type="entry name" value="WHTH_GntR"/>
    <property type="match status" value="1"/>
</dbReference>
<evidence type="ECO:0000256" key="1">
    <source>
        <dbReference type="ARBA" id="ARBA00023015"/>
    </source>
</evidence>
<evidence type="ECO:0000313" key="6">
    <source>
        <dbReference type="Proteomes" id="UP000196560"/>
    </source>
</evidence>
<dbReference type="STRING" id="1118060.GCA_000311845_00751"/>
<dbReference type="SMART" id="SM00345">
    <property type="entry name" value="HTH_GNTR"/>
    <property type="match status" value="1"/>
</dbReference>
<dbReference type="Pfam" id="PF00392">
    <property type="entry name" value="GntR"/>
    <property type="match status" value="1"/>
</dbReference>
<accession>A0A1Y3UAR9</accession>
<dbReference type="AlphaFoldDB" id="A0A1Y3UAR9"/>
<dbReference type="PANTHER" id="PTHR44846">
    <property type="entry name" value="MANNOSYL-D-GLYCERATE TRANSPORT/METABOLISM SYSTEM REPRESSOR MNGR-RELATED"/>
    <property type="match status" value="1"/>
</dbReference>
<feature type="domain" description="HTH gntR-type" evidence="4">
    <location>
        <begin position="7"/>
        <end position="75"/>
    </location>
</feature>
<name>A0A1Y3UAR9_9ACTN</name>